<sequence>MDSLSVVQSPIIIELEEFKRLYDESLLSTNSLLNEVVIHLRQKKGKMMRPVLMLL</sequence>
<accession>A0A5J4PBG1</accession>
<name>A0A5J4PBG1_9ZZZZ</name>
<dbReference type="GO" id="GO:0106350">
    <property type="term" value="F:all-trans-octaprenyl-diphosphate synthase activity"/>
    <property type="evidence" value="ECO:0007669"/>
    <property type="project" value="UniProtKB-EC"/>
</dbReference>
<gene>
    <name evidence="1" type="ORF">EZS27_042323</name>
</gene>
<evidence type="ECO:0000313" key="1">
    <source>
        <dbReference type="EMBL" id="KAA6306021.1"/>
    </source>
</evidence>
<keyword evidence="1" id="KW-0808">Transferase</keyword>
<dbReference type="EC" id="2.5.1.90" evidence="1"/>
<organism evidence="1">
    <name type="scientific">termite gut metagenome</name>
    <dbReference type="NCBI Taxonomy" id="433724"/>
    <lineage>
        <taxon>unclassified sequences</taxon>
        <taxon>metagenomes</taxon>
        <taxon>organismal metagenomes</taxon>
    </lineage>
</organism>
<reference evidence="1" key="1">
    <citation type="submission" date="2019-03" db="EMBL/GenBank/DDBJ databases">
        <title>Single cell metagenomics reveals metabolic interactions within the superorganism composed of flagellate Streblomastix strix and complex community of Bacteroidetes bacteria on its surface.</title>
        <authorList>
            <person name="Treitli S.C."/>
            <person name="Kolisko M."/>
            <person name="Husnik F."/>
            <person name="Keeling P."/>
            <person name="Hampl V."/>
        </authorList>
    </citation>
    <scope>NUCLEOTIDE SEQUENCE</scope>
    <source>
        <strain evidence="1">STM</strain>
    </source>
</reference>
<protein>
    <submittedName>
        <fullName evidence="1">Octaprenyl-diphosphate synthase</fullName>
        <ecNumber evidence="1">2.5.1.90</ecNumber>
    </submittedName>
</protein>
<feature type="non-terminal residue" evidence="1">
    <location>
        <position position="55"/>
    </location>
</feature>
<dbReference type="AlphaFoldDB" id="A0A5J4PBG1"/>
<dbReference type="EMBL" id="SNRY01010233">
    <property type="protein sequence ID" value="KAA6306021.1"/>
    <property type="molecule type" value="Genomic_DNA"/>
</dbReference>
<proteinExistence type="predicted"/>
<comment type="caution">
    <text evidence="1">The sequence shown here is derived from an EMBL/GenBank/DDBJ whole genome shotgun (WGS) entry which is preliminary data.</text>
</comment>